<dbReference type="AlphaFoldDB" id="A0A3M7RT09"/>
<evidence type="ECO:0000313" key="1">
    <source>
        <dbReference type="EMBL" id="RNA26696.1"/>
    </source>
</evidence>
<sequence length="67" mass="7510">MHALKSRILKINAALGGKALRLKPRVYVRPCIKYPTYGIKACVAKRGYGKIKSFELILLLVKLLIIS</sequence>
<dbReference type="EMBL" id="REGN01002690">
    <property type="protein sequence ID" value="RNA26696.1"/>
    <property type="molecule type" value="Genomic_DNA"/>
</dbReference>
<accession>A0A3M7RT09</accession>
<keyword evidence="2" id="KW-1185">Reference proteome</keyword>
<dbReference type="Proteomes" id="UP000276133">
    <property type="component" value="Unassembled WGS sequence"/>
</dbReference>
<protein>
    <submittedName>
        <fullName evidence="1">Uncharacterized protein</fullName>
    </submittedName>
</protein>
<gene>
    <name evidence="1" type="ORF">BpHYR1_036625</name>
</gene>
<reference evidence="1 2" key="1">
    <citation type="journal article" date="2018" name="Sci. Rep.">
        <title>Genomic signatures of local adaptation to the degree of environmental predictability in rotifers.</title>
        <authorList>
            <person name="Franch-Gras L."/>
            <person name="Hahn C."/>
            <person name="Garcia-Roger E.M."/>
            <person name="Carmona M.J."/>
            <person name="Serra M."/>
            <person name="Gomez A."/>
        </authorList>
    </citation>
    <scope>NUCLEOTIDE SEQUENCE [LARGE SCALE GENOMIC DNA]</scope>
    <source>
        <strain evidence="1">HYR1</strain>
    </source>
</reference>
<comment type="caution">
    <text evidence="1">The sequence shown here is derived from an EMBL/GenBank/DDBJ whole genome shotgun (WGS) entry which is preliminary data.</text>
</comment>
<name>A0A3M7RT09_BRAPC</name>
<proteinExistence type="predicted"/>
<organism evidence="1 2">
    <name type="scientific">Brachionus plicatilis</name>
    <name type="common">Marine rotifer</name>
    <name type="synonym">Brachionus muelleri</name>
    <dbReference type="NCBI Taxonomy" id="10195"/>
    <lineage>
        <taxon>Eukaryota</taxon>
        <taxon>Metazoa</taxon>
        <taxon>Spiralia</taxon>
        <taxon>Gnathifera</taxon>
        <taxon>Rotifera</taxon>
        <taxon>Eurotatoria</taxon>
        <taxon>Monogononta</taxon>
        <taxon>Pseudotrocha</taxon>
        <taxon>Ploima</taxon>
        <taxon>Brachionidae</taxon>
        <taxon>Brachionus</taxon>
    </lineage>
</organism>
<evidence type="ECO:0000313" key="2">
    <source>
        <dbReference type="Proteomes" id="UP000276133"/>
    </source>
</evidence>